<dbReference type="RefSeq" id="WP_176739087.1">
    <property type="nucleotide sequence ID" value="NZ_CP192025.1"/>
</dbReference>
<name>A0A1C5A069_9ACTN</name>
<gene>
    <name evidence="2" type="ORF">GA0070216_112118</name>
</gene>
<protein>
    <submittedName>
        <fullName evidence="2">Uncharacterized protein</fullName>
    </submittedName>
</protein>
<dbReference type="AlphaFoldDB" id="A0A1C5A069"/>
<evidence type="ECO:0000256" key="1">
    <source>
        <dbReference type="SAM" id="Phobius"/>
    </source>
</evidence>
<sequence>MAATTRKAQRVGGTPRRHSVILEYLKILPAVLTGVAAVLVALTGLLTLLVR</sequence>
<proteinExistence type="predicted"/>
<feature type="transmembrane region" description="Helical" evidence="1">
    <location>
        <begin position="27"/>
        <end position="50"/>
    </location>
</feature>
<keyword evidence="1" id="KW-0812">Transmembrane</keyword>
<dbReference type="EMBL" id="FMCU01000012">
    <property type="protein sequence ID" value="SCF38585.1"/>
    <property type="molecule type" value="Genomic_DNA"/>
</dbReference>
<evidence type="ECO:0000313" key="3">
    <source>
        <dbReference type="Proteomes" id="UP000198797"/>
    </source>
</evidence>
<evidence type="ECO:0000313" key="2">
    <source>
        <dbReference type="EMBL" id="SCF38585.1"/>
    </source>
</evidence>
<keyword evidence="3" id="KW-1185">Reference proteome</keyword>
<keyword evidence="1" id="KW-1133">Transmembrane helix</keyword>
<accession>A0A1C5A069</accession>
<organism evidence="2 3">
    <name type="scientific">Micromonospora matsumotoense</name>
    <dbReference type="NCBI Taxonomy" id="121616"/>
    <lineage>
        <taxon>Bacteria</taxon>
        <taxon>Bacillati</taxon>
        <taxon>Actinomycetota</taxon>
        <taxon>Actinomycetes</taxon>
        <taxon>Micromonosporales</taxon>
        <taxon>Micromonosporaceae</taxon>
        <taxon>Micromonospora</taxon>
    </lineage>
</organism>
<reference evidence="3" key="1">
    <citation type="submission" date="2016-06" db="EMBL/GenBank/DDBJ databases">
        <authorList>
            <person name="Varghese N."/>
            <person name="Submissions Spin"/>
        </authorList>
    </citation>
    <scope>NUCLEOTIDE SEQUENCE [LARGE SCALE GENOMIC DNA]</scope>
    <source>
        <strain evidence="3">DSM 44100</strain>
    </source>
</reference>
<keyword evidence="1" id="KW-0472">Membrane</keyword>
<dbReference type="Proteomes" id="UP000198797">
    <property type="component" value="Unassembled WGS sequence"/>
</dbReference>